<comment type="catalytic activity">
    <reaction evidence="1">
        <text>ATP + protein L-histidine = ADP + protein N-phospho-L-histidine.</text>
        <dbReference type="EC" id="2.7.13.3"/>
    </reaction>
</comment>
<dbReference type="InterPro" id="IPR001610">
    <property type="entry name" value="PAC"/>
</dbReference>
<dbReference type="Gene3D" id="3.30.450.20">
    <property type="entry name" value="PAS domain"/>
    <property type="match status" value="3"/>
</dbReference>
<dbReference type="InterPro" id="IPR003661">
    <property type="entry name" value="HisK_dim/P_dom"/>
</dbReference>
<dbReference type="InterPro" id="IPR003594">
    <property type="entry name" value="HATPase_dom"/>
</dbReference>
<dbReference type="NCBIfam" id="TIGR00229">
    <property type="entry name" value="sensory_box"/>
    <property type="match status" value="3"/>
</dbReference>
<dbReference type="Pfam" id="PF02518">
    <property type="entry name" value="HATPase_c"/>
    <property type="match status" value="1"/>
</dbReference>
<protein>
    <recommendedName>
        <fullName evidence="2">histidine kinase</fullName>
        <ecNumber evidence="2">2.7.13.3</ecNumber>
    </recommendedName>
</protein>
<dbReference type="InterPro" id="IPR000700">
    <property type="entry name" value="PAS-assoc_C"/>
</dbReference>
<evidence type="ECO:0000256" key="4">
    <source>
        <dbReference type="ARBA" id="ARBA00022679"/>
    </source>
</evidence>
<dbReference type="SMART" id="SM00091">
    <property type="entry name" value="PAS"/>
    <property type="match status" value="3"/>
</dbReference>
<keyword evidence="5" id="KW-0418">Kinase</keyword>
<dbReference type="InterPro" id="IPR005467">
    <property type="entry name" value="His_kinase_dom"/>
</dbReference>
<comment type="caution">
    <text evidence="9">The sequence shown here is derived from an EMBL/GenBank/DDBJ whole genome shotgun (WGS) entry which is preliminary data.</text>
</comment>
<keyword evidence="10" id="KW-1185">Reference proteome</keyword>
<feature type="domain" description="PAC" evidence="8">
    <location>
        <begin position="218"/>
        <end position="270"/>
    </location>
</feature>
<dbReference type="SUPFAM" id="SSF55874">
    <property type="entry name" value="ATPase domain of HSP90 chaperone/DNA topoisomerase II/histidine kinase"/>
    <property type="match status" value="1"/>
</dbReference>
<sequence>MDPKLSNLISHHDTQSWAHPHAYLDFEGKVISIGRLSDELITPVHEQPSQGAYFPDYLYVEHREEFLLCFAKAKTQQTPQVSKLLLLEQPEEYLRYSISPIIHHGAMVFLVFFEKIKIPLQLTETEGDAAQHPVQPSSGSTIEKRLEFIAKATLDGIYDWDRQQRKIWGNKGFYRMLGVEEGQDVDIQEWWTNQIHQDDRPYLLEKIAWTFQHKLSKITHEYRINRPDGSYIYVLDHGYILYNQKQEAERIVGAITDITQMKEAEIQLKASEEKFRRTFSSAPVPIAIFRSDDGSFVDVNASFLEFSGFSKRELIGQSAGSLGLHLLSGKGSESAEDNVAFELNSQKRSELEFSTKTGEKRFVLVSSEWVQIDHVACVLTMLYDITERKLAEEKILENQRLVNSINQNLTEGIYRTDDSGNFVYVNKAFIELFGLKEQEGGTKTSFGALFSEGKKHLELLGKLANEGCIKDEEIKMLRQDGSQFWGLHSCILSKDTNGEVFYDGAIVDITNRKQYEQLLEDKNVELEKINKELDRFVYSASHDLRAPLTSILGLLNIAKYDVKEPVGLKYLDMIKTSAERLQKFIKDLINYSRNSRTQLNIEEVNFKQLIDETFEELKFAGDWDKIRKELHFQEQDGFYTDAYRLKMIFNNLIVNSIKYHRFRQEDPYLYIDVTVNQDKVTILIKDNGRGISQDHLDHIFDMFYRAAEDSEGSGLGLYIVKETIHRLKGSIQVSSKEREGTLFTIALPNLISELE</sequence>
<dbReference type="PROSITE" id="PS50113">
    <property type="entry name" value="PAC"/>
    <property type="match status" value="3"/>
</dbReference>
<accession>A0AAW9S2Z4</accession>
<dbReference type="PRINTS" id="PR00344">
    <property type="entry name" value="BCTRLSENSOR"/>
</dbReference>
<feature type="domain" description="Histidine kinase" evidence="6">
    <location>
        <begin position="539"/>
        <end position="751"/>
    </location>
</feature>
<dbReference type="Pfam" id="PF00512">
    <property type="entry name" value="HisKA"/>
    <property type="match status" value="1"/>
</dbReference>
<organism evidence="9 10">
    <name type="scientific">Rapidithrix thailandica</name>
    <dbReference type="NCBI Taxonomy" id="413964"/>
    <lineage>
        <taxon>Bacteria</taxon>
        <taxon>Pseudomonadati</taxon>
        <taxon>Bacteroidota</taxon>
        <taxon>Cytophagia</taxon>
        <taxon>Cytophagales</taxon>
        <taxon>Flammeovirgaceae</taxon>
        <taxon>Rapidithrix</taxon>
    </lineage>
</organism>
<feature type="domain" description="PAS" evidence="7">
    <location>
        <begin position="397"/>
        <end position="439"/>
    </location>
</feature>
<dbReference type="PANTHER" id="PTHR43304:SF1">
    <property type="entry name" value="PAC DOMAIN-CONTAINING PROTEIN"/>
    <property type="match status" value="1"/>
</dbReference>
<dbReference type="InterPro" id="IPR036890">
    <property type="entry name" value="HATPase_C_sf"/>
</dbReference>
<dbReference type="Pfam" id="PF13426">
    <property type="entry name" value="PAS_9"/>
    <property type="match status" value="2"/>
</dbReference>
<proteinExistence type="predicted"/>
<dbReference type="InterPro" id="IPR013655">
    <property type="entry name" value="PAS_fold_3"/>
</dbReference>
<dbReference type="PROSITE" id="PS50112">
    <property type="entry name" value="PAS"/>
    <property type="match status" value="2"/>
</dbReference>
<dbReference type="Gene3D" id="3.30.565.10">
    <property type="entry name" value="Histidine kinase-like ATPase, C-terminal domain"/>
    <property type="match status" value="1"/>
</dbReference>
<keyword evidence="3" id="KW-0597">Phosphoprotein</keyword>
<dbReference type="InterPro" id="IPR036097">
    <property type="entry name" value="HisK_dim/P_sf"/>
</dbReference>
<dbReference type="GO" id="GO:0000155">
    <property type="term" value="F:phosphorelay sensor kinase activity"/>
    <property type="evidence" value="ECO:0007669"/>
    <property type="project" value="InterPro"/>
</dbReference>
<evidence type="ECO:0000313" key="9">
    <source>
        <dbReference type="EMBL" id="MEN7547957.1"/>
    </source>
</evidence>
<evidence type="ECO:0000256" key="2">
    <source>
        <dbReference type="ARBA" id="ARBA00012438"/>
    </source>
</evidence>
<dbReference type="SUPFAM" id="SSF55785">
    <property type="entry name" value="PYP-like sensor domain (PAS domain)"/>
    <property type="match status" value="3"/>
</dbReference>
<dbReference type="EC" id="2.7.13.3" evidence="2"/>
<dbReference type="CDD" id="cd00130">
    <property type="entry name" value="PAS"/>
    <property type="match status" value="2"/>
</dbReference>
<evidence type="ECO:0000313" key="10">
    <source>
        <dbReference type="Proteomes" id="UP001403385"/>
    </source>
</evidence>
<feature type="domain" description="PAS" evidence="7">
    <location>
        <begin position="271"/>
        <end position="318"/>
    </location>
</feature>
<keyword evidence="4" id="KW-0808">Transferase</keyword>
<dbReference type="CDD" id="cd00075">
    <property type="entry name" value="HATPase"/>
    <property type="match status" value="1"/>
</dbReference>
<feature type="domain" description="PAC" evidence="8">
    <location>
        <begin position="347"/>
        <end position="397"/>
    </location>
</feature>
<dbReference type="Proteomes" id="UP001403385">
    <property type="component" value="Unassembled WGS sequence"/>
</dbReference>
<evidence type="ECO:0000256" key="1">
    <source>
        <dbReference type="ARBA" id="ARBA00000085"/>
    </source>
</evidence>
<dbReference type="PROSITE" id="PS50109">
    <property type="entry name" value="HIS_KIN"/>
    <property type="match status" value="1"/>
</dbReference>
<evidence type="ECO:0000256" key="3">
    <source>
        <dbReference type="ARBA" id="ARBA00022553"/>
    </source>
</evidence>
<dbReference type="SMART" id="SM00086">
    <property type="entry name" value="PAC"/>
    <property type="match status" value="3"/>
</dbReference>
<dbReference type="InterPro" id="IPR052162">
    <property type="entry name" value="Sensor_kinase/Photoreceptor"/>
</dbReference>
<dbReference type="InterPro" id="IPR000014">
    <property type="entry name" value="PAS"/>
</dbReference>
<dbReference type="CDD" id="cd00082">
    <property type="entry name" value="HisKA"/>
    <property type="match status" value="1"/>
</dbReference>
<feature type="domain" description="PAC" evidence="8">
    <location>
        <begin position="470"/>
        <end position="521"/>
    </location>
</feature>
<evidence type="ECO:0000259" key="7">
    <source>
        <dbReference type="PROSITE" id="PS50112"/>
    </source>
</evidence>
<dbReference type="SMART" id="SM00388">
    <property type="entry name" value="HisKA"/>
    <property type="match status" value="1"/>
</dbReference>
<reference evidence="9 10" key="1">
    <citation type="submission" date="2024-04" db="EMBL/GenBank/DDBJ databases">
        <title>Novel genus in family Flammeovirgaceae.</title>
        <authorList>
            <person name="Nguyen T.H."/>
            <person name="Vuong T.Q."/>
            <person name="Le H."/>
            <person name="Kim S.-G."/>
        </authorList>
    </citation>
    <scope>NUCLEOTIDE SEQUENCE [LARGE SCALE GENOMIC DNA]</scope>
    <source>
        <strain evidence="9 10">JCM 23209</strain>
    </source>
</reference>
<evidence type="ECO:0000259" key="6">
    <source>
        <dbReference type="PROSITE" id="PS50109"/>
    </source>
</evidence>
<gene>
    <name evidence="9" type="ORF">AAG747_08555</name>
</gene>
<dbReference type="SUPFAM" id="SSF47384">
    <property type="entry name" value="Homodimeric domain of signal transducing histidine kinase"/>
    <property type="match status" value="1"/>
</dbReference>
<dbReference type="Pfam" id="PF08447">
    <property type="entry name" value="PAS_3"/>
    <property type="match status" value="1"/>
</dbReference>
<dbReference type="EMBL" id="JBDKWZ010000004">
    <property type="protein sequence ID" value="MEN7547957.1"/>
    <property type="molecule type" value="Genomic_DNA"/>
</dbReference>
<dbReference type="RefSeq" id="WP_346820739.1">
    <property type="nucleotide sequence ID" value="NZ_JBDKWZ010000004.1"/>
</dbReference>
<dbReference type="SMART" id="SM00387">
    <property type="entry name" value="HATPase_c"/>
    <property type="match status" value="1"/>
</dbReference>
<dbReference type="PANTHER" id="PTHR43304">
    <property type="entry name" value="PHYTOCHROME-LIKE PROTEIN CPH1"/>
    <property type="match status" value="1"/>
</dbReference>
<dbReference type="InterPro" id="IPR035965">
    <property type="entry name" value="PAS-like_dom_sf"/>
</dbReference>
<evidence type="ECO:0000259" key="8">
    <source>
        <dbReference type="PROSITE" id="PS50113"/>
    </source>
</evidence>
<dbReference type="Gene3D" id="1.10.287.130">
    <property type="match status" value="1"/>
</dbReference>
<name>A0AAW9S2Z4_9BACT</name>
<dbReference type="InterPro" id="IPR004358">
    <property type="entry name" value="Sig_transdc_His_kin-like_C"/>
</dbReference>
<evidence type="ECO:0000256" key="5">
    <source>
        <dbReference type="ARBA" id="ARBA00022777"/>
    </source>
</evidence>
<dbReference type="AlphaFoldDB" id="A0AAW9S2Z4"/>